<feature type="compositionally biased region" description="Low complexity" evidence="1">
    <location>
        <begin position="110"/>
        <end position="129"/>
    </location>
</feature>
<evidence type="ECO:0000256" key="1">
    <source>
        <dbReference type="SAM" id="MobiDB-lite"/>
    </source>
</evidence>
<feature type="compositionally biased region" description="Basic and acidic residues" evidence="1">
    <location>
        <begin position="158"/>
        <end position="172"/>
    </location>
</feature>
<dbReference type="EMBL" id="FNDJ01000013">
    <property type="protein sequence ID" value="SDK03313.1"/>
    <property type="molecule type" value="Genomic_DNA"/>
</dbReference>
<dbReference type="Proteomes" id="UP000199202">
    <property type="component" value="Unassembled WGS sequence"/>
</dbReference>
<feature type="compositionally biased region" description="Polar residues" evidence="1">
    <location>
        <begin position="197"/>
        <end position="214"/>
    </location>
</feature>
<dbReference type="AlphaFoldDB" id="A0A1G8YKU9"/>
<keyword evidence="3" id="KW-1185">Reference proteome</keyword>
<accession>A0A1G8YKU9</accession>
<name>A0A1G8YKU9_9ACTN</name>
<dbReference type="STRING" id="633440.SAMN05421869_113303"/>
<reference evidence="2 3" key="1">
    <citation type="submission" date="2016-10" db="EMBL/GenBank/DDBJ databases">
        <authorList>
            <person name="de Groot N.N."/>
        </authorList>
    </citation>
    <scope>NUCLEOTIDE SEQUENCE [LARGE SCALE GENOMIC DNA]</scope>
    <source>
        <strain evidence="2 3">CGMCC 4.6533</strain>
    </source>
</reference>
<organism evidence="2 3">
    <name type="scientific">Nonomuraea jiangxiensis</name>
    <dbReference type="NCBI Taxonomy" id="633440"/>
    <lineage>
        <taxon>Bacteria</taxon>
        <taxon>Bacillati</taxon>
        <taxon>Actinomycetota</taxon>
        <taxon>Actinomycetes</taxon>
        <taxon>Streptosporangiales</taxon>
        <taxon>Streptosporangiaceae</taxon>
        <taxon>Nonomuraea</taxon>
    </lineage>
</organism>
<protein>
    <submittedName>
        <fullName evidence="2">Uncharacterized protein</fullName>
    </submittedName>
</protein>
<sequence length="248" mass="26837">MSLDLQHWRSCALPPVAAPGACFLATNTTASTRPSTAGMSMPHHLITQGPRTQATPTPPHPHQCHHEPARAPRAPATRARAPRARAPRIRAPRARAPRIRATRIRGMPERTTPTRTSRTRTMPSHTTSPKATGGRPTPTARGQLRCLSQDGTDPAGIRQDDACRRRADDTDAHGANADASVALNVDLRRQPSHHLRQSSQPQSPGRHSARTTSAHAAPARDDTSRRQRIASRSEMPLPVEGTANPSAR</sequence>
<evidence type="ECO:0000313" key="3">
    <source>
        <dbReference type="Proteomes" id="UP000199202"/>
    </source>
</evidence>
<proteinExistence type="predicted"/>
<evidence type="ECO:0000313" key="2">
    <source>
        <dbReference type="EMBL" id="SDK03313.1"/>
    </source>
</evidence>
<feature type="region of interest" description="Disordered" evidence="1">
    <location>
        <begin position="106"/>
        <end position="248"/>
    </location>
</feature>
<gene>
    <name evidence="2" type="ORF">SAMN05421869_113303</name>
</gene>
<feature type="region of interest" description="Disordered" evidence="1">
    <location>
        <begin position="49"/>
        <end position="87"/>
    </location>
</feature>